<organism evidence="1 2">
    <name type="scientific">Rhabditophanes sp. KR3021</name>
    <dbReference type="NCBI Taxonomy" id="114890"/>
    <lineage>
        <taxon>Eukaryota</taxon>
        <taxon>Metazoa</taxon>
        <taxon>Ecdysozoa</taxon>
        <taxon>Nematoda</taxon>
        <taxon>Chromadorea</taxon>
        <taxon>Rhabditida</taxon>
        <taxon>Tylenchina</taxon>
        <taxon>Panagrolaimomorpha</taxon>
        <taxon>Strongyloidoidea</taxon>
        <taxon>Alloionematidae</taxon>
        <taxon>Rhabditophanes</taxon>
    </lineage>
</organism>
<evidence type="ECO:0000313" key="2">
    <source>
        <dbReference type="WBParaSite" id="RSKR_0000632075.1"/>
    </source>
</evidence>
<evidence type="ECO:0000313" key="1">
    <source>
        <dbReference type="Proteomes" id="UP000095286"/>
    </source>
</evidence>
<sequence length="181" mass="20827">MLINKNTKIIGEKVVLVPYVSKHVECYNNWMQDADLREQTDSELLTLDEEYENCKSWRESNDKITFILLAADLNEMIGDINGFVHEDGIELSVMIANKSYRGKGCAKEAINLLMKYCQIMLNQSRFFAIINNDNVSSIQLFEKIGFGITSIMEVFKQTKLALTINYQIPSICLDYYVNEDL</sequence>
<dbReference type="WBParaSite" id="RSKR_0000632075.1">
    <property type="protein sequence ID" value="RSKR_0000632075.1"/>
    <property type="gene ID" value="RSKR_0000632075"/>
</dbReference>
<reference evidence="2" key="1">
    <citation type="submission" date="2016-11" db="UniProtKB">
        <authorList>
            <consortium name="WormBaseParasite"/>
        </authorList>
    </citation>
    <scope>IDENTIFICATION</scope>
    <source>
        <strain evidence="2">KR3021</strain>
    </source>
</reference>
<proteinExistence type="predicted"/>
<name>A0AC35U1G0_9BILA</name>
<protein>
    <submittedName>
        <fullName evidence="2">N-acetyltransferase domain-containing protein</fullName>
    </submittedName>
</protein>
<accession>A0AC35U1G0</accession>
<dbReference type="Proteomes" id="UP000095286">
    <property type="component" value="Unplaced"/>
</dbReference>